<dbReference type="EMBL" id="VCQU01000001">
    <property type="protein sequence ID" value="NMN93458.1"/>
    <property type="molecule type" value="Genomic_DNA"/>
</dbReference>
<name>A0A848K7V1_9NOCA</name>
<accession>A0A848K7V1</accession>
<keyword evidence="1" id="KW-1133">Transmembrane helix</keyword>
<proteinExistence type="predicted"/>
<dbReference type="AlphaFoldDB" id="A0A848K7V1"/>
<evidence type="ECO:0000256" key="1">
    <source>
        <dbReference type="SAM" id="Phobius"/>
    </source>
</evidence>
<dbReference type="RefSeq" id="WP_169584172.1">
    <property type="nucleotide sequence ID" value="NZ_VCQU01000001.1"/>
</dbReference>
<keyword evidence="3" id="KW-1185">Reference proteome</keyword>
<gene>
    <name evidence="2" type="ORF">FGL95_00220</name>
</gene>
<dbReference type="Proteomes" id="UP000535543">
    <property type="component" value="Unassembled WGS sequence"/>
</dbReference>
<feature type="transmembrane region" description="Helical" evidence="1">
    <location>
        <begin position="29"/>
        <end position="47"/>
    </location>
</feature>
<reference evidence="2 3" key="2">
    <citation type="submission" date="2020-06" db="EMBL/GenBank/DDBJ databases">
        <title>Antribacter stalactiti gen. nov., sp. nov., a new member of the family Nacardiaceae isolated from a cave.</title>
        <authorList>
            <person name="Kim I.S."/>
        </authorList>
    </citation>
    <scope>NUCLEOTIDE SEQUENCE [LARGE SCALE GENOMIC DNA]</scope>
    <source>
        <strain evidence="2 3">YC2-7</strain>
    </source>
</reference>
<reference evidence="2 3" key="1">
    <citation type="submission" date="2019-05" db="EMBL/GenBank/DDBJ databases">
        <authorList>
            <person name="Lee S.D."/>
        </authorList>
    </citation>
    <scope>NUCLEOTIDE SEQUENCE [LARGE SCALE GENOMIC DNA]</scope>
    <source>
        <strain evidence="2 3">YC2-7</strain>
    </source>
</reference>
<protein>
    <submittedName>
        <fullName evidence="2">Uncharacterized protein</fullName>
    </submittedName>
</protein>
<organism evidence="2 3">
    <name type="scientific">Antrihabitans stalactiti</name>
    <dbReference type="NCBI Taxonomy" id="2584121"/>
    <lineage>
        <taxon>Bacteria</taxon>
        <taxon>Bacillati</taxon>
        <taxon>Actinomycetota</taxon>
        <taxon>Actinomycetes</taxon>
        <taxon>Mycobacteriales</taxon>
        <taxon>Nocardiaceae</taxon>
        <taxon>Antrihabitans</taxon>
    </lineage>
</organism>
<evidence type="ECO:0000313" key="3">
    <source>
        <dbReference type="Proteomes" id="UP000535543"/>
    </source>
</evidence>
<sequence length="88" mass="10162">MVALAALAAAAILAGIFEFFRVTGFILKFWWIVIPVGFAIWVYLLAYEFGPRKPEKKLPFSIKKRVRPSWIRWIGRGRRATDETPPLQ</sequence>
<keyword evidence="1" id="KW-0812">Transmembrane</keyword>
<evidence type="ECO:0000313" key="2">
    <source>
        <dbReference type="EMBL" id="NMN93458.1"/>
    </source>
</evidence>
<comment type="caution">
    <text evidence="2">The sequence shown here is derived from an EMBL/GenBank/DDBJ whole genome shotgun (WGS) entry which is preliminary data.</text>
</comment>
<keyword evidence="1" id="KW-0472">Membrane</keyword>